<dbReference type="GO" id="GO:0008017">
    <property type="term" value="F:microtubule binding"/>
    <property type="evidence" value="ECO:0000318"/>
    <property type="project" value="GO_Central"/>
</dbReference>
<dbReference type="PANTHER" id="PTHR14326">
    <property type="entry name" value="TARGETING PROTEIN FOR XKLP2"/>
    <property type="match status" value="1"/>
</dbReference>
<evidence type="ECO:0000256" key="2">
    <source>
        <dbReference type="ARBA" id="ARBA00005885"/>
    </source>
</evidence>
<dbReference type="InParanoid" id="A0A251UAV3"/>
<feature type="region of interest" description="Disordered" evidence="6">
    <location>
        <begin position="142"/>
        <end position="183"/>
    </location>
</feature>
<evidence type="ECO:0000256" key="6">
    <source>
        <dbReference type="SAM" id="MobiDB-lite"/>
    </source>
</evidence>
<comment type="similarity">
    <text evidence="2">Belongs to the TPX2 family.</text>
</comment>
<organism evidence="9 10">
    <name type="scientific">Helianthus annuus</name>
    <name type="common">Common sunflower</name>
    <dbReference type="NCBI Taxonomy" id="4232"/>
    <lineage>
        <taxon>Eukaryota</taxon>
        <taxon>Viridiplantae</taxon>
        <taxon>Streptophyta</taxon>
        <taxon>Embryophyta</taxon>
        <taxon>Tracheophyta</taxon>
        <taxon>Spermatophyta</taxon>
        <taxon>Magnoliopsida</taxon>
        <taxon>eudicotyledons</taxon>
        <taxon>Gunneridae</taxon>
        <taxon>Pentapetalae</taxon>
        <taxon>asterids</taxon>
        <taxon>campanulids</taxon>
        <taxon>Asterales</taxon>
        <taxon>Asteraceae</taxon>
        <taxon>Asteroideae</taxon>
        <taxon>Heliantheae alliance</taxon>
        <taxon>Heliantheae</taxon>
        <taxon>Helianthus</taxon>
    </lineage>
</organism>
<dbReference type="GO" id="GO:0005880">
    <property type="term" value="C:nuclear microtubule"/>
    <property type="evidence" value="ECO:0000318"/>
    <property type="project" value="GO_Central"/>
</dbReference>
<dbReference type="InterPro" id="IPR009675">
    <property type="entry name" value="TPX2_fam"/>
</dbReference>
<dbReference type="Proteomes" id="UP000215914">
    <property type="component" value="Chromosome 7"/>
</dbReference>
<name>A0A251UAV3_HELAN</name>
<evidence type="ECO:0000259" key="7">
    <source>
        <dbReference type="Pfam" id="PF06886"/>
    </source>
</evidence>
<evidence type="ECO:0000313" key="10">
    <source>
        <dbReference type="Proteomes" id="UP000215914"/>
    </source>
</evidence>
<protein>
    <submittedName>
        <fullName evidence="9">Putative TPX2 domain-containing protein</fullName>
    </submittedName>
</protein>
<evidence type="ECO:0000313" key="8">
    <source>
        <dbReference type="EMBL" id="KAF5798430.1"/>
    </source>
</evidence>
<gene>
    <name evidence="9" type="ORF">HannXRQ_Chr07g0190201</name>
    <name evidence="8" type="ORF">HanXRQr2_Chr07g0292811</name>
</gene>
<proteinExistence type="inferred from homology"/>
<reference evidence="8" key="3">
    <citation type="submission" date="2020-06" db="EMBL/GenBank/DDBJ databases">
        <title>Helianthus annuus Genome sequencing and assembly Release 2.</title>
        <authorList>
            <person name="Gouzy J."/>
            <person name="Langlade N."/>
            <person name="Munos S."/>
        </authorList>
    </citation>
    <scope>NUCLEOTIDE SEQUENCE</scope>
    <source>
        <tissue evidence="8">Leaves</tissue>
    </source>
</reference>
<dbReference type="Pfam" id="PF06886">
    <property type="entry name" value="TPX2"/>
    <property type="match status" value="1"/>
</dbReference>
<dbReference type="OMA" id="TTQKCVK"/>
<evidence type="ECO:0000313" key="9">
    <source>
        <dbReference type="EMBL" id="OTG20183.1"/>
    </source>
</evidence>
<feature type="domain" description="TPX2 C-terminal" evidence="7">
    <location>
        <begin position="79"/>
        <end position="152"/>
    </location>
</feature>
<dbReference type="AlphaFoldDB" id="A0A251UAV3"/>
<evidence type="ECO:0000256" key="1">
    <source>
        <dbReference type="ARBA" id="ARBA00004245"/>
    </source>
</evidence>
<dbReference type="InterPro" id="IPR027329">
    <property type="entry name" value="TPX2_C"/>
</dbReference>
<keyword evidence="4" id="KW-0493">Microtubule</keyword>
<dbReference type="GO" id="GO:0060236">
    <property type="term" value="P:regulation of mitotic spindle organization"/>
    <property type="evidence" value="ECO:0007669"/>
    <property type="project" value="InterPro"/>
</dbReference>
<reference evidence="9" key="2">
    <citation type="submission" date="2017-02" db="EMBL/GenBank/DDBJ databases">
        <title>Sunflower complete genome.</title>
        <authorList>
            <person name="Langlade N."/>
            <person name="Munos S."/>
        </authorList>
    </citation>
    <scope>NUCLEOTIDE SEQUENCE [LARGE SCALE GENOMIC DNA]</scope>
    <source>
        <tissue evidence="9">Leaves</tissue>
    </source>
</reference>
<dbReference type="OrthoDB" id="1937095at2759"/>
<dbReference type="GO" id="GO:0090307">
    <property type="term" value="P:mitotic spindle assembly"/>
    <property type="evidence" value="ECO:0000318"/>
    <property type="project" value="GO_Central"/>
</dbReference>
<evidence type="ECO:0000256" key="5">
    <source>
        <dbReference type="ARBA" id="ARBA00023212"/>
    </source>
</evidence>
<keyword evidence="10" id="KW-1185">Reference proteome</keyword>
<dbReference type="EMBL" id="MNCJ02000322">
    <property type="protein sequence ID" value="KAF5798430.1"/>
    <property type="molecule type" value="Genomic_DNA"/>
</dbReference>
<dbReference type="PANTHER" id="PTHR14326:SF39">
    <property type="entry name" value="TPX2 (TARGETING PROTEIN FOR XKLP2) PROTEIN FAMILY"/>
    <property type="match status" value="1"/>
</dbReference>
<keyword evidence="3" id="KW-0963">Cytoplasm</keyword>
<dbReference type="EMBL" id="CM007896">
    <property type="protein sequence ID" value="OTG20183.1"/>
    <property type="molecule type" value="Genomic_DNA"/>
</dbReference>
<dbReference type="Gramene" id="mRNA:HanXRQr2_Chr07g0292811">
    <property type="protein sequence ID" value="mRNA:HanXRQr2_Chr07g0292811"/>
    <property type="gene ID" value="HanXRQr2_Chr07g0292811"/>
</dbReference>
<comment type="subcellular location">
    <subcellularLocation>
        <location evidence="1">Cytoplasm</location>
        <location evidence="1">Cytoskeleton</location>
    </subcellularLocation>
</comment>
<keyword evidence="5" id="KW-0206">Cytoskeleton</keyword>
<evidence type="ECO:0000256" key="3">
    <source>
        <dbReference type="ARBA" id="ARBA00022490"/>
    </source>
</evidence>
<dbReference type="GO" id="GO:0030295">
    <property type="term" value="F:protein kinase activator activity"/>
    <property type="evidence" value="ECO:0000318"/>
    <property type="project" value="GO_Central"/>
</dbReference>
<reference evidence="8 10" key="1">
    <citation type="journal article" date="2017" name="Nature">
        <title>The sunflower genome provides insights into oil metabolism, flowering and Asterid evolution.</title>
        <authorList>
            <person name="Badouin H."/>
            <person name="Gouzy J."/>
            <person name="Grassa C.J."/>
            <person name="Murat F."/>
            <person name="Staton S.E."/>
            <person name="Cottret L."/>
            <person name="Lelandais-Briere C."/>
            <person name="Owens G.L."/>
            <person name="Carrere S."/>
            <person name="Mayjonade B."/>
            <person name="Legrand L."/>
            <person name="Gill N."/>
            <person name="Kane N.C."/>
            <person name="Bowers J.E."/>
            <person name="Hubner S."/>
            <person name="Bellec A."/>
            <person name="Berard A."/>
            <person name="Berges H."/>
            <person name="Blanchet N."/>
            <person name="Boniface M.C."/>
            <person name="Brunel D."/>
            <person name="Catrice O."/>
            <person name="Chaidir N."/>
            <person name="Claudel C."/>
            <person name="Donnadieu C."/>
            <person name="Faraut T."/>
            <person name="Fievet G."/>
            <person name="Helmstetter N."/>
            <person name="King M."/>
            <person name="Knapp S.J."/>
            <person name="Lai Z."/>
            <person name="Le Paslier M.C."/>
            <person name="Lippi Y."/>
            <person name="Lorenzon L."/>
            <person name="Mandel J.R."/>
            <person name="Marage G."/>
            <person name="Marchand G."/>
            <person name="Marquand E."/>
            <person name="Bret-Mestries E."/>
            <person name="Morien E."/>
            <person name="Nambeesan S."/>
            <person name="Nguyen T."/>
            <person name="Pegot-Espagnet P."/>
            <person name="Pouilly N."/>
            <person name="Raftis F."/>
            <person name="Sallet E."/>
            <person name="Schiex T."/>
            <person name="Thomas J."/>
            <person name="Vandecasteele C."/>
            <person name="Vares D."/>
            <person name="Vear F."/>
            <person name="Vautrin S."/>
            <person name="Crespi M."/>
            <person name="Mangin B."/>
            <person name="Burke J.M."/>
            <person name="Salse J."/>
            <person name="Munos S."/>
            <person name="Vincourt P."/>
            <person name="Rieseberg L.H."/>
            <person name="Langlade N.B."/>
        </authorList>
    </citation>
    <scope>NUCLEOTIDE SEQUENCE [LARGE SCALE GENOMIC DNA]</scope>
    <source>
        <strain evidence="10">cv. SF193</strain>
        <tissue evidence="8">Leaves</tissue>
    </source>
</reference>
<sequence>MESPRLKTTQKCVKNTCYTSDHVRSPTRHAKSLSTSLPIKAKPSLQGLPTKGSVKENMKPVDFKLQTTAKENTKSMEVKLQTKERAVKRAFFNYSVATKLYLMEQQKRQIERIQKIIEEEEVRMLRKEMIPRAQLMPLFDRPFVPRRSTTPTKVAKKTSSQEKQRNSFSSTREFYGFRENEAH</sequence>
<evidence type="ECO:0000256" key="4">
    <source>
        <dbReference type="ARBA" id="ARBA00022701"/>
    </source>
</evidence>
<dbReference type="GO" id="GO:0005819">
    <property type="term" value="C:spindle"/>
    <property type="evidence" value="ECO:0007669"/>
    <property type="project" value="InterPro"/>
</dbReference>
<accession>A0A251UAV3</accession>